<accession>A0A4D7AZM2</accession>
<proteinExistence type="predicted"/>
<dbReference type="RefSeq" id="WP_119311754.1">
    <property type="nucleotide sequence ID" value="NZ_CP034413.3"/>
</dbReference>
<evidence type="ECO:0000313" key="2">
    <source>
        <dbReference type="Proteomes" id="UP000298642"/>
    </source>
</evidence>
<sequence>MDGYLFDPHTHTAETSKCGHLPAAEVVDRYVRHGFSGLVVTDHLHPEYLSRIDTDHDWNKVIDHYLSGYRASKQRGDEVGFQVLLGAELRFPENDNDYLVYGIDEAWLRSNPYVCCMSAREFFQKFHDQVLIIHAHPYRDGNTTVFEDAIHGTEIINGNPRHDNYNDRALELARRHPEYYRLAGSDTHQSGDEARAGVILPERPADSFAYKTLIGQHRFHLWSPEFQSFVDTDEEMRKEKQK</sequence>
<dbReference type="PANTHER" id="PTHR42924">
    <property type="entry name" value="EXONUCLEASE"/>
    <property type="match status" value="1"/>
</dbReference>
<dbReference type="SUPFAM" id="SSF89550">
    <property type="entry name" value="PHP domain-like"/>
    <property type="match status" value="1"/>
</dbReference>
<keyword evidence="2" id="KW-1185">Reference proteome</keyword>
<dbReference type="Gene3D" id="3.20.20.140">
    <property type="entry name" value="Metal-dependent hydrolases"/>
    <property type="match status" value="1"/>
</dbReference>
<dbReference type="AlphaFoldDB" id="A0A4D7AZM2"/>
<dbReference type="GO" id="GO:0035312">
    <property type="term" value="F:5'-3' DNA exonuclease activity"/>
    <property type="evidence" value="ECO:0007669"/>
    <property type="project" value="TreeGrafter"/>
</dbReference>
<name>A0A4D7AZM2_9FIRM</name>
<dbReference type="InterPro" id="IPR016195">
    <property type="entry name" value="Pol/histidinol_Pase-like"/>
</dbReference>
<evidence type="ECO:0000313" key="1">
    <source>
        <dbReference type="EMBL" id="QCI59312.1"/>
    </source>
</evidence>
<dbReference type="PANTHER" id="PTHR42924:SF3">
    <property type="entry name" value="POLYMERASE_HISTIDINOL PHOSPHATASE N-TERMINAL DOMAIN-CONTAINING PROTEIN"/>
    <property type="match status" value="1"/>
</dbReference>
<organism evidence="1 2">
    <name type="scientific">Dysosmobacter welbionis</name>
    <dbReference type="NCBI Taxonomy" id="2093857"/>
    <lineage>
        <taxon>Bacteria</taxon>
        <taxon>Bacillati</taxon>
        <taxon>Bacillota</taxon>
        <taxon>Clostridia</taxon>
        <taxon>Eubacteriales</taxon>
        <taxon>Oscillospiraceae</taxon>
        <taxon>Dysosmobacter</taxon>
    </lineage>
</organism>
<dbReference type="GO" id="GO:0004534">
    <property type="term" value="F:5'-3' RNA exonuclease activity"/>
    <property type="evidence" value="ECO:0007669"/>
    <property type="project" value="TreeGrafter"/>
</dbReference>
<dbReference type="EMBL" id="CP034413">
    <property type="protein sequence ID" value="QCI59312.1"/>
    <property type="molecule type" value="Genomic_DNA"/>
</dbReference>
<dbReference type="Proteomes" id="UP000298642">
    <property type="component" value="Chromosome"/>
</dbReference>
<gene>
    <name evidence="1" type="ORF">EIO64_08800</name>
</gene>
<protein>
    <submittedName>
        <fullName evidence="1">PHP domain-containing protein</fullName>
    </submittedName>
</protein>
<dbReference type="GeneID" id="89523526"/>
<reference evidence="2" key="1">
    <citation type="submission" date="2018-12" db="EMBL/GenBank/DDBJ databases">
        <title>Dusodibacter welbiota gen. nov., sp. nov., isolated from human faeces and emended description of the Oscillibacter genus.</title>
        <authorList>
            <person name="Le Roy T."/>
            <person name="Van der Smissen P."/>
            <person name="Delzenne N."/>
            <person name="Muccioli G."/>
            <person name="Collet J.F."/>
            <person name="Cani P.D."/>
        </authorList>
    </citation>
    <scope>NUCLEOTIDE SEQUENCE [LARGE SCALE GENOMIC DNA]</scope>
    <source>
        <strain evidence="2">J115</strain>
    </source>
</reference>
<dbReference type="InterPro" id="IPR052018">
    <property type="entry name" value="PHP_domain"/>
</dbReference>
<dbReference type="KEGG" id="obj:EIO64_08800"/>